<keyword evidence="9" id="KW-1005">Bacterial flagellum biogenesis</keyword>
<proteinExistence type="inferred from homology"/>
<organism evidence="18 19">
    <name type="scientific">Parasphingorhabdus litoris</name>
    <dbReference type="NCBI Taxonomy" id="394733"/>
    <lineage>
        <taxon>Bacteria</taxon>
        <taxon>Pseudomonadati</taxon>
        <taxon>Pseudomonadota</taxon>
        <taxon>Alphaproteobacteria</taxon>
        <taxon>Sphingomonadales</taxon>
        <taxon>Sphingomonadaceae</taxon>
        <taxon>Parasphingorhabdus</taxon>
    </lineage>
</organism>
<dbReference type="InterPro" id="IPR040627">
    <property type="entry name" value="T3SS_ATPase_C"/>
</dbReference>
<dbReference type="InterPro" id="IPR000194">
    <property type="entry name" value="ATPase_F1/V1/A1_a/bsu_nucl-bd"/>
</dbReference>
<comment type="caution">
    <text evidence="18">The sequence shown here is derived from an EMBL/GenBank/DDBJ whole genome shotgun (WGS) entry which is preliminary data.</text>
</comment>
<evidence type="ECO:0000256" key="1">
    <source>
        <dbReference type="ARBA" id="ARBA00004496"/>
    </source>
</evidence>
<evidence type="ECO:0000256" key="13">
    <source>
        <dbReference type="ARBA" id="ARBA00023065"/>
    </source>
</evidence>
<keyword evidence="18" id="KW-0966">Cell projection</keyword>
<dbReference type="PANTHER" id="PTHR15184:SF81">
    <property type="entry name" value="FLAGELLUM-SPECIFIC ATP SYNTHASE"/>
    <property type="match status" value="1"/>
</dbReference>
<accession>A0ABN1A774</accession>
<keyword evidence="12" id="KW-1278">Translocase</keyword>
<evidence type="ECO:0000256" key="10">
    <source>
        <dbReference type="ARBA" id="ARBA00022840"/>
    </source>
</evidence>
<dbReference type="SUPFAM" id="SSF52540">
    <property type="entry name" value="P-loop containing nucleoside triphosphate hydrolases"/>
    <property type="match status" value="1"/>
</dbReference>
<dbReference type="Pfam" id="PF18269">
    <property type="entry name" value="T3SS_ATPase_C"/>
    <property type="match status" value="1"/>
</dbReference>
<evidence type="ECO:0000256" key="14">
    <source>
        <dbReference type="ARBA" id="ARBA00023225"/>
    </source>
</evidence>
<dbReference type="EMBL" id="BAAAEM010000002">
    <property type="protein sequence ID" value="GAA0469260.1"/>
    <property type="molecule type" value="Genomic_DNA"/>
</dbReference>
<dbReference type="PANTHER" id="PTHR15184">
    <property type="entry name" value="ATP SYNTHASE"/>
    <property type="match status" value="1"/>
</dbReference>
<keyword evidence="18" id="KW-0282">Flagellum</keyword>
<comment type="similarity">
    <text evidence="2">Belongs to the ATPase alpha/beta chains family.</text>
</comment>
<name>A0ABN1A774_9SPHN</name>
<keyword evidence="11" id="KW-0653">Protein transport</keyword>
<evidence type="ECO:0000259" key="17">
    <source>
        <dbReference type="SMART" id="SM00382"/>
    </source>
</evidence>
<evidence type="ECO:0000256" key="9">
    <source>
        <dbReference type="ARBA" id="ARBA00022795"/>
    </source>
</evidence>
<keyword evidence="18" id="KW-0969">Cilium</keyword>
<evidence type="ECO:0000256" key="16">
    <source>
        <dbReference type="ARBA" id="ARBA00034006"/>
    </source>
</evidence>
<feature type="domain" description="AAA+ ATPase" evidence="17">
    <location>
        <begin position="162"/>
        <end position="345"/>
    </location>
</feature>
<dbReference type="Gene3D" id="3.40.50.12240">
    <property type="match status" value="1"/>
</dbReference>
<evidence type="ECO:0000256" key="3">
    <source>
        <dbReference type="ARBA" id="ARBA00012473"/>
    </source>
</evidence>
<evidence type="ECO:0000256" key="7">
    <source>
        <dbReference type="ARBA" id="ARBA00022741"/>
    </source>
</evidence>
<dbReference type="InterPro" id="IPR027417">
    <property type="entry name" value="P-loop_NTPase"/>
</dbReference>
<comment type="subcellular location">
    <subcellularLocation>
        <location evidence="1">Cytoplasm</location>
    </subcellularLocation>
</comment>
<evidence type="ECO:0000313" key="18">
    <source>
        <dbReference type="EMBL" id="GAA0469260.1"/>
    </source>
</evidence>
<comment type="catalytic activity">
    <reaction evidence="16">
        <text>ATP + H2O + cellular proteinSide 1 = ADP + phosphate + cellular proteinSide 2.</text>
        <dbReference type="EC" id="7.4.2.8"/>
    </reaction>
</comment>
<keyword evidence="6" id="KW-0963">Cytoplasm</keyword>
<dbReference type="EC" id="7.1.2.2" evidence="3"/>
<gene>
    <name evidence="18" type="primary">fliI</name>
    <name evidence="18" type="ORF">GCM10009096_07740</name>
</gene>
<keyword evidence="15" id="KW-0066">ATP synthesis</keyword>
<protein>
    <recommendedName>
        <fullName evidence="4">Flagellum-specific ATP synthase</fullName>
        <ecNumber evidence="3">7.1.2.2</ecNumber>
    </recommendedName>
</protein>
<keyword evidence="7" id="KW-0547">Nucleotide-binding</keyword>
<keyword evidence="5" id="KW-0813">Transport</keyword>
<evidence type="ECO:0000256" key="15">
    <source>
        <dbReference type="ARBA" id="ARBA00023310"/>
    </source>
</evidence>
<keyword evidence="8" id="KW-0375">Hydrogen ion transport</keyword>
<keyword evidence="10" id="KW-0067">ATP-binding</keyword>
<evidence type="ECO:0000256" key="11">
    <source>
        <dbReference type="ARBA" id="ARBA00022927"/>
    </source>
</evidence>
<keyword evidence="19" id="KW-1185">Reference proteome</keyword>
<dbReference type="InterPro" id="IPR005714">
    <property type="entry name" value="ATPase_T3SS_FliI/YscN"/>
</dbReference>
<keyword evidence="14" id="KW-1006">Bacterial flagellum protein export</keyword>
<dbReference type="InterPro" id="IPR020003">
    <property type="entry name" value="ATPase_a/bsu_AS"/>
</dbReference>
<evidence type="ECO:0000256" key="8">
    <source>
        <dbReference type="ARBA" id="ARBA00022781"/>
    </source>
</evidence>
<dbReference type="Pfam" id="PF00006">
    <property type="entry name" value="ATP-synt_ab"/>
    <property type="match status" value="1"/>
</dbReference>
<evidence type="ECO:0000256" key="12">
    <source>
        <dbReference type="ARBA" id="ARBA00022967"/>
    </source>
</evidence>
<evidence type="ECO:0000256" key="6">
    <source>
        <dbReference type="ARBA" id="ARBA00022490"/>
    </source>
</evidence>
<dbReference type="NCBIfam" id="TIGR01026">
    <property type="entry name" value="fliI_yscN"/>
    <property type="match status" value="1"/>
</dbReference>
<reference evidence="18 19" key="1">
    <citation type="journal article" date="2019" name="Int. J. Syst. Evol. Microbiol.">
        <title>The Global Catalogue of Microorganisms (GCM) 10K type strain sequencing project: providing services to taxonomists for standard genome sequencing and annotation.</title>
        <authorList>
            <consortium name="The Broad Institute Genomics Platform"/>
            <consortium name="The Broad Institute Genome Sequencing Center for Infectious Disease"/>
            <person name="Wu L."/>
            <person name="Ma J."/>
        </authorList>
    </citation>
    <scope>NUCLEOTIDE SEQUENCE [LARGE SCALE GENOMIC DNA]</scope>
    <source>
        <strain evidence="18 19">JCM 14162</strain>
    </source>
</reference>
<evidence type="ECO:0000256" key="4">
    <source>
        <dbReference type="ARBA" id="ARBA00020580"/>
    </source>
</evidence>
<evidence type="ECO:0000256" key="2">
    <source>
        <dbReference type="ARBA" id="ARBA00008936"/>
    </source>
</evidence>
<dbReference type="Proteomes" id="UP001500713">
    <property type="component" value="Unassembled WGS sequence"/>
</dbReference>
<dbReference type="InterPro" id="IPR050053">
    <property type="entry name" value="ATPase_alpha/beta_chains"/>
</dbReference>
<dbReference type="PROSITE" id="PS00152">
    <property type="entry name" value="ATPASE_ALPHA_BETA"/>
    <property type="match status" value="1"/>
</dbReference>
<dbReference type="SMART" id="SM00382">
    <property type="entry name" value="AAA"/>
    <property type="match status" value="1"/>
</dbReference>
<sequence>MLDIEYDRLARLLLETGAITPGPEKWGKVRAYSSGLLHACGFNYPVGSGAQIESENGRYIGAEIVGFDAEMTMLAPFDQHIDISVDACVRPTSQAPMVAAGRTLLGRIIDPLGRPLDDNGPIRTDAQWPLMTKPANILNRGRITRPLDVGVQAINALLPVGCGQRLALIAGSGVGKTVLMRQLTAGTQADVIVVGLIGERAREVSDFVAASRETEIAHKTVIVAVPADHSPILRIRAAQRAAAVAEYFRSEGKNVLLVIDSLTRIAHAQREIGLAAGEPPTMKGYPPSAIALIPQLLERAGCDSATAGSITALYTVLADGDDLDDPIVDAARAIADGHIVLSRELAEQGVFPAIDVGKSVSRVAQDIIAKDHAVALQAFRSLWSRYTENRDLITMGAYRSGSDDLLDEAIARRPEQIQFLQQAVEVQISRENSVRKLVEDFGS</sequence>
<dbReference type="InterPro" id="IPR003593">
    <property type="entry name" value="AAA+_ATPase"/>
</dbReference>
<evidence type="ECO:0000256" key="5">
    <source>
        <dbReference type="ARBA" id="ARBA00022448"/>
    </source>
</evidence>
<evidence type="ECO:0000313" key="19">
    <source>
        <dbReference type="Proteomes" id="UP001500713"/>
    </source>
</evidence>
<dbReference type="RefSeq" id="WP_229956649.1">
    <property type="nucleotide sequence ID" value="NZ_BAAAEM010000002.1"/>
</dbReference>
<keyword evidence="13" id="KW-0406">Ion transport</keyword>